<feature type="compositionally biased region" description="Basic residues" evidence="11">
    <location>
        <begin position="135"/>
        <end position="154"/>
    </location>
</feature>
<keyword evidence="16" id="KW-1185">Reference proteome</keyword>
<dbReference type="Pfam" id="PF14416">
    <property type="entry name" value="PMR5N"/>
    <property type="match status" value="1"/>
</dbReference>
<comment type="subcellular location">
    <subcellularLocation>
        <location evidence="1">Golgi apparatus membrane</location>
        <topology evidence="1">Single-pass type II membrane protein</topology>
    </subcellularLocation>
</comment>
<keyword evidence="7" id="KW-0333">Golgi apparatus</keyword>
<feature type="domain" description="Trichome birefringence-like C-terminal" evidence="13">
    <location>
        <begin position="224"/>
        <end position="513"/>
    </location>
</feature>
<evidence type="ECO:0000259" key="14">
    <source>
        <dbReference type="Pfam" id="PF14416"/>
    </source>
</evidence>
<dbReference type="GO" id="GO:1990538">
    <property type="term" value="F:xylan O-acetyltransferase activity"/>
    <property type="evidence" value="ECO:0007669"/>
    <property type="project" value="EnsemblPlants"/>
</dbReference>
<feature type="region of interest" description="Disordered" evidence="11">
    <location>
        <begin position="111"/>
        <end position="157"/>
    </location>
</feature>
<evidence type="ECO:0000256" key="6">
    <source>
        <dbReference type="ARBA" id="ARBA00022989"/>
    </source>
</evidence>
<sequence>MANRRKFSQAGGGGGSGVFDPFGTKQAVSSLRKGGRLPVYVAGVFFVIFVIIMYGEDIRSLTLDPIARAGTTPARIVEPVVTEERHVARVNPPRREVSSAEKAAALPLDVDERPKLATPTPTEAAKEVPKVEKIRKPKKPKTTKKKPRKPRPAKKTVAAAAGGLLGVPETCDLSKGEWVFDNTSYPLYREEQCEFLTSQVTCMRNGRRDDTYQKWRWQPKDCSMPRFDAKLFMERLRGKRFMFVGDSLNRNQWESMVCLVQSAMSPGKKYVTWEDQRVVFHAVEYNATVEFYWAPFLVESNSDDPKIHSIQHRIIKADAIAAHAQNWRGVDYLVFNTYIWWMNTLNMKIMRPGGQSWEEHDEVVRIEAYRKVLTTWASWVNDNIDPARTSVFFMSISPLHISPEVWGNPGGIRCAKETMPLLNWHGPIWLGTDWDMFHAAANVSRTAATRVPITFVDVTTMSERRKDGHTSVHTIRQGKVLTPEQQADPGTYADCIHWCLPGVPDIWNLILYTRIMSRPQLLSDKKKHHLSTVEEGDYSSTTSRPCS</sequence>
<dbReference type="Proteomes" id="UP000008022">
    <property type="component" value="Unassembled WGS sequence"/>
</dbReference>
<dbReference type="STRING" id="4529.A0A0E0N4H8"/>
<dbReference type="InterPro" id="IPR029962">
    <property type="entry name" value="TBL"/>
</dbReference>
<dbReference type="InterPro" id="IPR025846">
    <property type="entry name" value="TBL_N"/>
</dbReference>
<evidence type="ECO:0000256" key="1">
    <source>
        <dbReference type="ARBA" id="ARBA00004323"/>
    </source>
</evidence>
<evidence type="ECO:0000313" key="15">
    <source>
        <dbReference type="EnsemblPlants" id="ORUFI01G39390.2"/>
    </source>
</evidence>
<evidence type="ECO:0000256" key="2">
    <source>
        <dbReference type="ARBA" id="ARBA00007727"/>
    </source>
</evidence>
<dbReference type="EnsemblPlants" id="ORUFI01G39390.2">
    <property type="protein sequence ID" value="ORUFI01G39390.2"/>
    <property type="gene ID" value="ORUFI01G39390"/>
</dbReference>
<dbReference type="PANTHER" id="PTHR32285:SF10">
    <property type="entry name" value="XYLAN O-ACETYLTRANSFERASE 1"/>
    <property type="match status" value="1"/>
</dbReference>
<keyword evidence="4 12" id="KW-0812">Transmembrane</keyword>
<feature type="compositionally biased region" description="Basic and acidic residues" evidence="11">
    <location>
        <begin position="124"/>
        <end position="134"/>
    </location>
</feature>
<evidence type="ECO:0000256" key="7">
    <source>
        <dbReference type="ARBA" id="ARBA00023034"/>
    </source>
</evidence>
<evidence type="ECO:0000259" key="13">
    <source>
        <dbReference type="Pfam" id="PF13839"/>
    </source>
</evidence>
<keyword evidence="9" id="KW-1015">Disulfide bond</keyword>
<dbReference type="Gramene" id="ORUFI01G39390.2">
    <property type="protein sequence ID" value="ORUFI01G39390.2"/>
    <property type="gene ID" value="ORUFI01G39390"/>
</dbReference>
<evidence type="ECO:0000256" key="11">
    <source>
        <dbReference type="SAM" id="MobiDB-lite"/>
    </source>
</evidence>
<evidence type="ECO:0000256" key="3">
    <source>
        <dbReference type="ARBA" id="ARBA00022679"/>
    </source>
</evidence>
<reference evidence="15" key="2">
    <citation type="submission" date="2015-06" db="UniProtKB">
        <authorList>
            <consortium name="EnsemblPlants"/>
        </authorList>
    </citation>
    <scope>IDENTIFICATION</scope>
</reference>
<evidence type="ECO:0000313" key="16">
    <source>
        <dbReference type="Proteomes" id="UP000008022"/>
    </source>
</evidence>
<dbReference type="Pfam" id="PF13839">
    <property type="entry name" value="PC-Esterase"/>
    <property type="match status" value="1"/>
</dbReference>
<keyword evidence="8 12" id="KW-0472">Membrane</keyword>
<reference evidence="16" key="1">
    <citation type="submission" date="2013-06" db="EMBL/GenBank/DDBJ databases">
        <authorList>
            <person name="Zhao Q."/>
        </authorList>
    </citation>
    <scope>NUCLEOTIDE SEQUENCE</scope>
    <source>
        <strain evidence="16">cv. W1943</strain>
    </source>
</reference>
<evidence type="ECO:0000256" key="9">
    <source>
        <dbReference type="ARBA" id="ARBA00023157"/>
    </source>
</evidence>
<protein>
    <submittedName>
        <fullName evidence="15">Uncharacterized protein</fullName>
    </submittedName>
</protein>
<keyword evidence="5" id="KW-0735">Signal-anchor</keyword>
<feature type="domain" description="Trichome birefringence-like N-terminal" evidence="14">
    <location>
        <begin position="169"/>
        <end position="223"/>
    </location>
</feature>
<dbReference type="InterPro" id="IPR026057">
    <property type="entry name" value="TBL_C"/>
</dbReference>
<evidence type="ECO:0000256" key="5">
    <source>
        <dbReference type="ARBA" id="ARBA00022968"/>
    </source>
</evidence>
<evidence type="ECO:0000256" key="10">
    <source>
        <dbReference type="ARBA" id="ARBA00023180"/>
    </source>
</evidence>
<dbReference type="eggNOG" id="ENOG502QUBK">
    <property type="taxonomic scope" value="Eukaryota"/>
</dbReference>
<evidence type="ECO:0000256" key="8">
    <source>
        <dbReference type="ARBA" id="ARBA00023136"/>
    </source>
</evidence>
<evidence type="ECO:0000256" key="4">
    <source>
        <dbReference type="ARBA" id="ARBA00022692"/>
    </source>
</evidence>
<comment type="similarity">
    <text evidence="2">Belongs to the PC-esterase family. TBL subfamily.</text>
</comment>
<keyword evidence="6 12" id="KW-1133">Transmembrane helix</keyword>
<dbReference type="PANTHER" id="PTHR32285">
    <property type="entry name" value="PROTEIN TRICHOME BIREFRINGENCE-LIKE 9-RELATED"/>
    <property type="match status" value="1"/>
</dbReference>
<dbReference type="GO" id="GO:0045492">
    <property type="term" value="P:xylan biosynthetic process"/>
    <property type="evidence" value="ECO:0007669"/>
    <property type="project" value="EnsemblPlants"/>
</dbReference>
<keyword evidence="10" id="KW-0325">Glycoprotein</keyword>
<keyword evidence="3" id="KW-0808">Transferase</keyword>
<dbReference type="GO" id="GO:0000139">
    <property type="term" value="C:Golgi membrane"/>
    <property type="evidence" value="ECO:0007669"/>
    <property type="project" value="UniProtKB-SubCell"/>
</dbReference>
<dbReference type="AlphaFoldDB" id="A0A0E0N4H8"/>
<dbReference type="OMA" id="ASWVNEN"/>
<name>A0A0E0N4H8_ORYRU</name>
<evidence type="ECO:0000256" key="12">
    <source>
        <dbReference type="SAM" id="Phobius"/>
    </source>
</evidence>
<proteinExistence type="inferred from homology"/>
<organism evidence="15 16">
    <name type="scientific">Oryza rufipogon</name>
    <name type="common">Brownbeard rice</name>
    <name type="synonym">Asian wild rice</name>
    <dbReference type="NCBI Taxonomy" id="4529"/>
    <lineage>
        <taxon>Eukaryota</taxon>
        <taxon>Viridiplantae</taxon>
        <taxon>Streptophyta</taxon>
        <taxon>Embryophyta</taxon>
        <taxon>Tracheophyta</taxon>
        <taxon>Spermatophyta</taxon>
        <taxon>Magnoliopsida</taxon>
        <taxon>Liliopsida</taxon>
        <taxon>Poales</taxon>
        <taxon>Poaceae</taxon>
        <taxon>BOP clade</taxon>
        <taxon>Oryzoideae</taxon>
        <taxon>Oryzeae</taxon>
        <taxon>Oryzinae</taxon>
        <taxon>Oryza</taxon>
    </lineage>
</organism>
<accession>A0A0E0N4H8</accession>
<feature type="transmembrane region" description="Helical" evidence="12">
    <location>
        <begin position="37"/>
        <end position="55"/>
    </location>
</feature>